<protein>
    <submittedName>
        <fullName evidence="1">Uncharacterized protein</fullName>
    </submittedName>
</protein>
<comment type="caution">
    <text evidence="1">The sequence shown here is derived from an EMBL/GenBank/DDBJ whole genome shotgun (WGS) entry which is preliminary data.</text>
</comment>
<accession>A0ACC3S485</accession>
<reference evidence="1" key="1">
    <citation type="submission" date="2024-02" db="EMBL/GenBank/DDBJ databases">
        <title>Metagenome Assembled Genome of Zalaria obscura JY119.</title>
        <authorList>
            <person name="Vighnesh L."/>
            <person name="Jagadeeshwari U."/>
            <person name="Venkata Ramana C."/>
            <person name="Sasikala C."/>
        </authorList>
    </citation>
    <scope>NUCLEOTIDE SEQUENCE</scope>
    <source>
        <strain evidence="1">JY119</strain>
    </source>
</reference>
<evidence type="ECO:0000313" key="1">
    <source>
        <dbReference type="EMBL" id="KAK8194357.1"/>
    </source>
</evidence>
<dbReference type="Proteomes" id="UP001320706">
    <property type="component" value="Unassembled WGS sequence"/>
</dbReference>
<sequence length="332" mass="36543">MATKRPRSPSPPPAKDNGTSQNIWISETIEDRSSIFVGYFSPSIPAKELQAHADIKSASHRMLGYRRPSKQRTIGSNLAILETGSDDDGENYGGKRVLKVLEAMNVEGSCVVARWYGGVMLGPVRFTHIETCARGAVSAWRKGWETEVAKKRKVEEEERERGVLVEELLERDQSIRVLRRLLEEKSKVANEARSSQTPAPVQMRKVDYEGLPLERLRVMDKARDGTIAFLLKRIDAAEKEKKEREKDGPTLGTTEAPEAPKAAEATEATKSAEAPGTTEHPGSLGAYETTEPPQAPETLKVPETSDRADSQQNKATDSAPKPGPFVESPSPE</sequence>
<dbReference type="EMBL" id="JAMKPW020000043">
    <property type="protein sequence ID" value="KAK8194357.1"/>
    <property type="molecule type" value="Genomic_DNA"/>
</dbReference>
<proteinExistence type="predicted"/>
<evidence type="ECO:0000313" key="2">
    <source>
        <dbReference type="Proteomes" id="UP001320706"/>
    </source>
</evidence>
<organism evidence="1 2">
    <name type="scientific">Zalaria obscura</name>
    <dbReference type="NCBI Taxonomy" id="2024903"/>
    <lineage>
        <taxon>Eukaryota</taxon>
        <taxon>Fungi</taxon>
        <taxon>Dikarya</taxon>
        <taxon>Ascomycota</taxon>
        <taxon>Pezizomycotina</taxon>
        <taxon>Dothideomycetes</taxon>
        <taxon>Dothideomycetidae</taxon>
        <taxon>Dothideales</taxon>
        <taxon>Zalariaceae</taxon>
        <taxon>Zalaria</taxon>
    </lineage>
</organism>
<name>A0ACC3S485_9PEZI</name>
<gene>
    <name evidence="1" type="ORF">M8818_007547</name>
</gene>
<keyword evidence="2" id="KW-1185">Reference proteome</keyword>